<evidence type="ECO:0000313" key="1">
    <source>
        <dbReference type="EMBL" id="QEL15421.1"/>
    </source>
</evidence>
<accession>A0A5C1A884</accession>
<organism evidence="1 2">
    <name type="scientific">Limnoglobus roseus</name>
    <dbReference type="NCBI Taxonomy" id="2598579"/>
    <lineage>
        <taxon>Bacteria</taxon>
        <taxon>Pseudomonadati</taxon>
        <taxon>Planctomycetota</taxon>
        <taxon>Planctomycetia</taxon>
        <taxon>Gemmatales</taxon>
        <taxon>Gemmataceae</taxon>
        <taxon>Limnoglobus</taxon>
    </lineage>
</organism>
<proteinExistence type="predicted"/>
<dbReference type="RefSeq" id="WP_149110241.1">
    <property type="nucleotide sequence ID" value="NZ_CP042425.1"/>
</dbReference>
<name>A0A5C1A884_9BACT</name>
<dbReference type="Gene3D" id="1.25.40.290">
    <property type="entry name" value="ARM repeat domains"/>
    <property type="match status" value="1"/>
</dbReference>
<gene>
    <name evidence="1" type="ORF">PX52LOC_02340</name>
</gene>
<dbReference type="EMBL" id="CP042425">
    <property type="protein sequence ID" value="QEL15421.1"/>
    <property type="molecule type" value="Genomic_DNA"/>
</dbReference>
<evidence type="ECO:0000313" key="2">
    <source>
        <dbReference type="Proteomes" id="UP000324974"/>
    </source>
</evidence>
<protein>
    <submittedName>
        <fullName evidence="1">DNA alkylation repair protein</fullName>
    </submittedName>
</protein>
<dbReference type="InterPro" id="IPR014825">
    <property type="entry name" value="DNA_alkylation"/>
</dbReference>
<dbReference type="SUPFAM" id="SSF48371">
    <property type="entry name" value="ARM repeat"/>
    <property type="match status" value="1"/>
</dbReference>
<sequence>MTTTRKGSANRADIPADVLAQLHAGTLETATLAEGLAIDFALLLANAVPDLPAESHAIVAGMAGQGVTRRMETAAALLLAHLGVEGLSRIAKHPSDTVRGWACFAIGLAPKLKLKPRLELIRPLADDPHFGVREWAWMPMRDHVRKNVTHAVAALKPWVKEESPFLRRFAVELTRPRGVWTGHVEQLKLNPELALPLLEPLKADLEKYVQDSVANWLNDAGKSQPTWVKELVTRWRKETNNHPATDRIIARATRNL</sequence>
<keyword evidence="2" id="KW-1185">Reference proteome</keyword>
<dbReference type="AlphaFoldDB" id="A0A5C1A884"/>
<reference evidence="2" key="1">
    <citation type="submission" date="2019-08" db="EMBL/GenBank/DDBJ databases">
        <title>Limnoglobus roseus gen. nov., sp. nov., a novel freshwater planctomycete with a giant genome from the family Gemmataceae.</title>
        <authorList>
            <person name="Kulichevskaya I.S."/>
            <person name="Naumoff D.G."/>
            <person name="Miroshnikov K."/>
            <person name="Ivanova A."/>
            <person name="Philippov D.A."/>
            <person name="Hakobyan A."/>
            <person name="Rijpstra I.C."/>
            <person name="Sinninghe Damste J.S."/>
            <person name="Liesack W."/>
            <person name="Dedysh S.N."/>
        </authorList>
    </citation>
    <scope>NUCLEOTIDE SEQUENCE [LARGE SCALE GENOMIC DNA]</scope>
    <source>
        <strain evidence="2">PX52</strain>
    </source>
</reference>
<dbReference type="OrthoDB" id="9797162at2"/>
<dbReference type="Proteomes" id="UP000324974">
    <property type="component" value="Chromosome"/>
</dbReference>
<dbReference type="InterPro" id="IPR016024">
    <property type="entry name" value="ARM-type_fold"/>
</dbReference>
<dbReference type="KEGG" id="lrs:PX52LOC_02340"/>
<dbReference type="Pfam" id="PF08713">
    <property type="entry name" value="DNA_alkylation"/>
    <property type="match status" value="1"/>
</dbReference>